<feature type="region of interest" description="Disordered" evidence="1">
    <location>
        <begin position="222"/>
        <end position="276"/>
    </location>
</feature>
<evidence type="ECO:0000313" key="4">
    <source>
        <dbReference type="Proteomes" id="UP000198280"/>
    </source>
</evidence>
<dbReference type="Proteomes" id="UP000198280">
    <property type="component" value="Unassembled WGS sequence"/>
</dbReference>
<organism evidence="3 4">
    <name type="scientific">Actinacidiphila glaucinigra</name>
    <dbReference type="NCBI Taxonomy" id="235986"/>
    <lineage>
        <taxon>Bacteria</taxon>
        <taxon>Bacillati</taxon>
        <taxon>Actinomycetota</taxon>
        <taxon>Actinomycetes</taxon>
        <taxon>Kitasatosporales</taxon>
        <taxon>Streptomycetaceae</taxon>
        <taxon>Actinacidiphila</taxon>
    </lineage>
</organism>
<reference evidence="3 4" key="1">
    <citation type="submission" date="2017-06" db="EMBL/GenBank/DDBJ databases">
        <authorList>
            <person name="Kim H.J."/>
            <person name="Triplett B.A."/>
        </authorList>
    </citation>
    <scope>NUCLEOTIDE SEQUENCE [LARGE SCALE GENOMIC DNA]</scope>
    <source>
        <strain evidence="3 4">CGMCC 4.1858</strain>
    </source>
</reference>
<evidence type="ECO:0000313" key="3">
    <source>
        <dbReference type="EMBL" id="SNS47831.1"/>
    </source>
</evidence>
<name>A0A239ETT8_9ACTN</name>
<sequence length="335" mass="34905">MRVPKPPSTSTPAARAPRRRGRAARLVTAGLVLLGVAGYAAYHLAGVGGGPRHPACTVTTQAGSLTLEPQQAANASTIAAVATSRGLPERAVTIALATSMQESALRNLDHGDRDSVGLFQQRPSQGWGTAAQIMDPVYASNEFFDGLVKIHGYSRLPLTVAAQKVQKSGFPQAYAKHEADAALLAGALTGRHAGALTCVTPVAAGTVSGGDPAKVRQRLVREFGADVAPRTTETPADPRDKAAQDAKNGARGGGPARRTVSVPSAQAGNEARGDESRRGWELAQWAVAHAHELKVEKVSFGNHEWAAETSDRGWTASNSDAAHKTAGDVRITVAQ</sequence>
<evidence type="ECO:0000259" key="2">
    <source>
        <dbReference type="Pfam" id="PF26571"/>
    </source>
</evidence>
<dbReference type="AlphaFoldDB" id="A0A239ETT8"/>
<dbReference type="EMBL" id="FZOF01000006">
    <property type="protein sequence ID" value="SNS47831.1"/>
    <property type="molecule type" value="Genomic_DNA"/>
</dbReference>
<dbReference type="Pfam" id="PF26571">
    <property type="entry name" value="VldE"/>
    <property type="match status" value="1"/>
</dbReference>
<evidence type="ECO:0000256" key="1">
    <source>
        <dbReference type="SAM" id="MobiDB-lite"/>
    </source>
</evidence>
<keyword evidence="4" id="KW-1185">Reference proteome</keyword>
<proteinExistence type="predicted"/>
<feature type="domain" description="ARB-07466-like C-terminal" evidence="2">
    <location>
        <begin position="271"/>
        <end position="319"/>
    </location>
</feature>
<dbReference type="InterPro" id="IPR058593">
    <property type="entry name" value="ARB_07466-like_C"/>
</dbReference>
<feature type="region of interest" description="Disordered" evidence="1">
    <location>
        <begin position="1"/>
        <end position="21"/>
    </location>
</feature>
<protein>
    <recommendedName>
        <fullName evidence="2">ARB-07466-like C-terminal domain-containing protein</fullName>
    </recommendedName>
</protein>
<accession>A0A239ETT8</accession>
<gene>
    <name evidence="3" type="ORF">SAMN05216252_106142</name>
</gene>